<keyword evidence="2" id="KW-0378">Hydrolase</keyword>
<keyword evidence="3" id="KW-0460">Magnesium</keyword>
<evidence type="ECO:0000313" key="4">
    <source>
        <dbReference type="EMBL" id="GAJ23857.1"/>
    </source>
</evidence>
<evidence type="ECO:0000256" key="2">
    <source>
        <dbReference type="ARBA" id="ARBA00022801"/>
    </source>
</evidence>
<keyword evidence="1" id="KW-0479">Metal-binding</keyword>
<dbReference type="EMBL" id="BARW01035944">
    <property type="protein sequence ID" value="GAJ23857.1"/>
    <property type="molecule type" value="Genomic_DNA"/>
</dbReference>
<gene>
    <name evidence="4" type="ORF">S12H4_55945</name>
</gene>
<dbReference type="SUPFAM" id="SSF56784">
    <property type="entry name" value="HAD-like"/>
    <property type="match status" value="1"/>
</dbReference>
<evidence type="ECO:0000256" key="1">
    <source>
        <dbReference type="ARBA" id="ARBA00022723"/>
    </source>
</evidence>
<dbReference type="InterPro" id="IPR036412">
    <property type="entry name" value="HAD-like_sf"/>
</dbReference>
<dbReference type="PANTHER" id="PTHR46470">
    <property type="entry name" value="N-ACYLNEURAMINATE-9-PHOSPHATASE"/>
    <property type="match status" value="1"/>
</dbReference>
<sequence>TNTPFDATVKTLKHLRLFSYFDKIYSIDKYDYIKPSTKIFRMILKDLNCKFGYSIGDSIEKDLIPAKKVGLKTVLFTQKKIKNLKNVDYVITDIIKLIPIIKEKAQQF</sequence>
<evidence type="ECO:0008006" key="5">
    <source>
        <dbReference type="Google" id="ProtNLM"/>
    </source>
</evidence>
<dbReference type="AlphaFoldDB" id="X1VSS8"/>
<feature type="non-terminal residue" evidence="4">
    <location>
        <position position="1"/>
    </location>
</feature>
<dbReference type="InterPro" id="IPR051400">
    <property type="entry name" value="HAD-like_hydrolase"/>
</dbReference>
<dbReference type="InterPro" id="IPR041492">
    <property type="entry name" value="HAD_2"/>
</dbReference>
<organism evidence="4">
    <name type="scientific">marine sediment metagenome</name>
    <dbReference type="NCBI Taxonomy" id="412755"/>
    <lineage>
        <taxon>unclassified sequences</taxon>
        <taxon>metagenomes</taxon>
        <taxon>ecological metagenomes</taxon>
    </lineage>
</organism>
<protein>
    <recommendedName>
        <fullName evidence="5">HAD family hydrolase</fullName>
    </recommendedName>
</protein>
<dbReference type="InterPro" id="IPR023214">
    <property type="entry name" value="HAD_sf"/>
</dbReference>
<name>X1VSS8_9ZZZZ</name>
<evidence type="ECO:0000256" key="3">
    <source>
        <dbReference type="ARBA" id="ARBA00022842"/>
    </source>
</evidence>
<dbReference type="Gene3D" id="3.40.50.1000">
    <property type="entry name" value="HAD superfamily/HAD-like"/>
    <property type="match status" value="1"/>
</dbReference>
<dbReference type="Pfam" id="PF13419">
    <property type="entry name" value="HAD_2"/>
    <property type="match status" value="1"/>
</dbReference>
<comment type="caution">
    <text evidence="4">The sequence shown here is derived from an EMBL/GenBank/DDBJ whole genome shotgun (WGS) entry which is preliminary data.</text>
</comment>
<dbReference type="GO" id="GO:0016791">
    <property type="term" value="F:phosphatase activity"/>
    <property type="evidence" value="ECO:0007669"/>
    <property type="project" value="TreeGrafter"/>
</dbReference>
<proteinExistence type="predicted"/>
<dbReference type="GO" id="GO:0046872">
    <property type="term" value="F:metal ion binding"/>
    <property type="evidence" value="ECO:0007669"/>
    <property type="project" value="UniProtKB-KW"/>
</dbReference>
<dbReference type="PANTHER" id="PTHR46470:SF2">
    <property type="entry name" value="GLYCERALDEHYDE 3-PHOSPHATE PHOSPHATASE"/>
    <property type="match status" value="1"/>
</dbReference>
<accession>X1VSS8</accession>
<reference evidence="4" key="1">
    <citation type="journal article" date="2014" name="Front. Microbiol.">
        <title>High frequency of phylogenetically diverse reductive dehalogenase-homologous genes in deep subseafloor sedimentary metagenomes.</title>
        <authorList>
            <person name="Kawai M."/>
            <person name="Futagami T."/>
            <person name="Toyoda A."/>
            <person name="Takaki Y."/>
            <person name="Nishi S."/>
            <person name="Hori S."/>
            <person name="Arai W."/>
            <person name="Tsubouchi T."/>
            <person name="Morono Y."/>
            <person name="Uchiyama I."/>
            <person name="Ito T."/>
            <person name="Fujiyama A."/>
            <person name="Inagaki F."/>
            <person name="Takami H."/>
        </authorList>
    </citation>
    <scope>NUCLEOTIDE SEQUENCE</scope>
    <source>
        <strain evidence="4">Expedition CK06-06</strain>
    </source>
</reference>